<dbReference type="GO" id="GO:0015658">
    <property type="term" value="F:branched-chain amino acid transmembrane transporter activity"/>
    <property type="evidence" value="ECO:0007669"/>
    <property type="project" value="InterPro"/>
</dbReference>
<dbReference type="CDD" id="cd06581">
    <property type="entry name" value="TM_PBP1_LivM_like"/>
    <property type="match status" value="1"/>
</dbReference>
<feature type="transmembrane region" description="Helical" evidence="6">
    <location>
        <begin position="20"/>
        <end position="40"/>
    </location>
</feature>
<dbReference type="KEGG" id="sth:STH2360"/>
<feature type="transmembrane region" description="Helical" evidence="6">
    <location>
        <begin position="242"/>
        <end position="270"/>
    </location>
</feature>
<evidence type="ECO:0000256" key="2">
    <source>
        <dbReference type="ARBA" id="ARBA00022475"/>
    </source>
</evidence>
<feature type="transmembrane region" description="Helical" evidence="6">
    <location>
        <begin position="590"/>
        <end position="609"/>
    </location>
</feature>
<feature type="transmembrane region" description="Helical" evidence="6">
    <location>
        <begin position="145"/>
        <end position="170"/>
    </location>
</feature>
<dbReference type="InterPro" id="IPR001851">
    <property type="entry name" value="ABC_transp_permease"/>
</dbReference>
<dbReference type="PANTHER" id="PTHR30482">
    <property type="entry name" value="HIGH-AFFINITY BRANCHED-CHAIN AMINO ACID TRANSPORT SYSTEM PERMEASE"/>
    <property type="match status" value="1"/>
</dbReference>
<feature type="transmembrane region" description="Helical" evidence="6">
    <location>
        <begin position="467"/>
        <end position="488"/>
    </location>
</feature>
<feature type="transmembrane region" description="Helical" evidence="6">
    <location>
        <begin position="396"/>
        <end position="419"/>
    </location>
</feature>
<dbReference type="Pfam" id="PF02653">
    <property type="entry name" value="BPD_transp_2"/>
    <property type="match status" value="2"/>
</dbReference>
<evidence type="ECO:0000256" key="6">
    <source>
        <dbReference type="SAM" id="Phobius"/>
    </source>
</evidence>
<protein>
    <submittedName>
        <fullName evidence="7">ABC transporter permease protein</fullName>
    </submittedName>
</protein>
<dbReference type="CDD" id="cd06582">
    <property type="entry name" value="TM_PBP1_LivH_like"/>
    <property type="match status" value="1"/>
</dbReference>
<keyword evidence="5 6" id="KW-0472">Membrane</keyword>
<comment type="subcellular location">
    <subcellularLocation>
        <location evidence="1">Cell membrane</location>
        <topology evidence="1">Multi-pass membrane protein</topology>
    </subcellularLocation>
</comment>
<keyword evidence="2" id="KW-1003">Cell membrane</keyword>
<proteinExistence type="predicted"/>
<feature type="transmembrane region" description="Helical" evidence="6">
    <location>
        <begin position="105"/>
        <end position="125"/>
    </location>
</feature>
<keyword evidence="8" id="KW-1185">Reference proteome</keyword>
<reference evidence="7 8" key="1">
    <citation type="journal article" date="2004" name="Nucleic Acids Res.">
        <title>Genome sequence of Symbiobacterium thermophilum, an uncultivable bacterium that depends on microbial commensalism.</title>
        <authorList>
            <person name="Ueda K."/>
            <person name="Yamashita A."/>
            <person name="Ishikawa J."/>
            <person name="Shimada M."/>
            <person name="Watsuji T."/>
            <person name="Morimura K."/>
            <person name="Ikeda H."/>
            <person name="Hattori M."/>
            <person name="Beppu T."/>
        </authorList>
    </citation>
    <scope>NUCLEOTIDE SEQUENCE [LARGE SCALE GENOMIC DNA]</scope>
    <source>
        <strain evidence="8">T / IAM 14863</strain>
    </source>
</reference>
<dbReference type="eggNOG" id="COG4177">
    <property type="taxonomic scope" value="Bacteria"/>
</dbReference>
<feature type="transmembrane region" description="Helical" evidence="6">
    <location>
        <begin position="425"/>
        <end position="446"/>
    </location>
</feature>
<feature type="transmembrane region" description="Helical" evidence="6">
    <location>
        <begin position="370"/>
        <end position="389"/>
    </location>
</feature>
<accession>Q67LV1</accession>
<dbReference type="GO" id="GO:0005886">
    <property type="term" value="C:plasma membrane"/>
    <property type="evidence" value="ECO:0007669"/>
    <property type="project" value="UniProtKB-SubCell"/>
</dbReference>
<dbReference type="InterPro" id="IPR043428">
    <property type="entry name" value="LivM-like"/>
</dbReference>
<feature type="transmembrane region" description="Helical" evidence="6">
    <location>
        <begin position="523"/>
        <end position="547"/>
    </location>
</feature>
<dbReference type="AlphaFoldDB" id="Q67LV1"/>
<feature type="transmembrane region" description="Helical" evidence="6">
    <location>
        <begin position="559"/>
        <end position="584"/>
    </location>
</feature>
<keyword evidence="4 6" id="KW-1133">Transmembrane helix</keyword>
<dbReference type="STRING" id="292459.STH2360"/>
<keyword evidence="3 6" id="KW-0812">Transmembrane</keyword>
<dbReference type="PANTHER" id="PTHR30482:SF20">
    <property type="entry name" value="HIGH-AFFINITY BRANCHED-CHAIN AMINO ACID TRANSPORT SYSTEM PERMEASE PROTEIN LIVM"/>
    <property type="match status" value="1"/>
</dbReference>
<feature type="transmembrane region" description="Helical" evidence="6">
    <location>
        <begin position="277"/>
        <end position="302"/>
    </location>
</feature>
<name>Q67LV1_SYMTH</name>
<evidence type="ECO:0000313" key="8">
    <source>
        <dbReference type="Proteomes" id="UP000000417"/>
    </source>
</evidence>
<dbReference type="HOGENOM" id="CLU_028469_1_0_9"/>
<dbReference type="EMBL" id="AP006840">
    <property type="protein sequence ID" value="BAD41345.1"/>
    <property type="molecule type" value="Genomic_DNA"/>
</dbReference>
<feature type="transmembrane region" description="Helical" evidence="6">
    <location>
        <begin position="202"/>
        <end position="222"/>
    </location>
</feature>
<evidence type="ECO:0000256" key="3">
    <source>
        <dbReference type="ARBA" id="ARBA00022692"/>
    </source>
</evidence>
<organism evidence="7 8">
    <name type="scientific">Symbiobacterium thermophilum (strain DSM 24528 / JCM 14929 / IAM 14863 / T)</name>
    <dbReference type="NCBI Taxonomy" id="292459"/>
    <lineage>
        <taxon>Bacteria</taxon>
        <taxon>Bacillati</taxon>
        <taxon>Bacillota</taxon>
        <taxon>Clostridia</taxon>
        <taxon>Eubacteriales</taxon>
        <taxon>Symbiobacteriaceae</taxon>
        <taxon>Symbiobacterium</taxon>
    </lineage>
</organism>
<sequence>MAAPLRSGTRRRGSMLDQLINGLVVGNLYALTAVGITQIYGVANVINFAHGSLYMVGAFVGWMAVTWLGLPLLPTLLLVLVASALLGLAVERVAIRPFAGSGRTVLLLTTIAAGLVLEQAAQLIWGPETKAFHTPFADVRVRVGGGFLSSLDLVILAVGLTTALALWLFLKRSRLGWAVRATAQDREAALQMGVDVNQVSRVSFAMAGALAGVSGLLVGLYYHSVYPTMGFSASLKGFTAALLGGLGNIPGALVGAYLLGTAESLAVAWLGSTWRDLVGIGLLLGVLLFRPNGLFAAARALLPEPTAGTFIPIGRPLPIPRWALPAAGAVALALPLVVRNGYWLQVLATAWIFGLLAISLNLIAGTAGQISLGHAGFLALGAYASAILTTRLQWPFLLSLAVAPVIAAAVGVVLCYPALRLRGQYLAVATIGLGQGIALVALNWTALTRGPLGISNIAPPGLFGVEITSAAGFYWLTLTLLLGGIWVAERLSGSYLGRALRAVREDEVAARAYGVGLERYKSIAFGLSAFIAGLAGVLLAHAYTYIAPDTFTHAMSLQVLTMVVLGGLDNTIGAVAGALALIVIPESARFLAEYRFLVYGLLLLVMLRFRPRGLLSAAS</sequence>
<gene>
    <name evidence="7" type="ordered locus">STH2360</name>
</gene>
<feature type="transmembrane region" description="Helical" evidence="6">
    <location>
        <begin position="343"/>
        <end position="364"/>
    </location>
</feature>
<evidence type="ECO:0000256" key="5">
    <source>
        <dbReference type="ARBA" id="ARBA00023136"/>
    </source>
</evidence>
<evidence type="ECO:0000256" key="1">
    <source>
        <dbReference type="ARBA" id="ARBA00004651"/>
    </source>
</evidence>
<dbReference type="eggNOG" id="COG0559">
    <property type="taxonomic scope" value="Bacteria"/>
</dbReference>
<evidence type="ECO:0000313" key="7">
    <source>
        <dbReference type="EMBL" id="BAD41345.1"/>
    </source>
</evidence>
<evidence type="ECO:0000256" key="4">
    <source>
        <dbReference type="ARBA" id="ARBA00022989"/>
    </source>
</evidence>
<dbReference type="Proteomes" id="UP000000417">
    <property type="component" value="Chromosome"/>
</dbReference>